<dbReference type="GO" id="GO:0004930">
    <property type="term" value="F:G protein-coupled receptor activity"/>
    <property type="evidence" value="ECO:0007669"/>
    <property type="project" value="TreeGrafter"/>
</dbReference>
<dbReference type="GO" id="GO:0007189">
    <property type="term" value="P:adenylate cyclase-activating G protein-coupled receptor signaling pathway"/>
    <property type="evidence" value="ECO:0007669"/>
    <property type="project" value="TreeGrafter"/>
</dbReference>
<sequence>MKARTFKKIEPFLHAAPLVYSLSVGFYALANQYYNNAGSVCYVAPSPLTCEILPGVECNRGEGASKFRVRFLSFPSMIIFVIVCTTMAVITYSVKKQERRQRRHLFPLHGGGEVSDASSPVWRRLKRIGSVFIDVLFCVPLSRKNENENENDTGIDLDGTASRGENECPSEPKAESARTEMSPGPSQRISSSSRRRSSTRIRETTTQALLYVGCYVLSYGFVWAQSIYSLATNLPPPKAFTLLSSIFFPLQGFLNVFIYCRPHIVSLRRNFPDDYSWFQAFVKVLKSGGDDPLTVQERRMIRRISSSITVSHPSTRRPSMSAGMGDYEADSQMTVTMTSRTEIFERRSSITSRTTADLEEVPDNIQDSEKAEMGFSKITIPQGDAEHAQHNHDCNRIESSGENRQQSESSEPEVDDSDHYRRPSARDEPGNKTSVTPENNLSDVEIIPESLEDFIHEAEEALDDALHEVLELAREAENEANGEV</sequence>
<feature type="compositionally biased region" description="Basic and acidic residues" evidence="5">
    <location>
        <begin position="417"/>
        <end position="430"/>
    </location>
</feature>
<keyword evidence="3 6" id="KW-1133">Transmembrane helix</keyword>
<dbReference type="PANTHER" id="PTHR23112:SF0">
    <property type="entry name" value="TRANSMEMBRANE PROTEIN 116"/>
    <property type="match status" value="1"/>
</dbReference>
<name>A0A448ZC63_9STRA</name>
<reference evidence="7 8" key="1">
    <citation type="submission" date="2019-01" db="EMBL/GenBank/DDBJ databases">
        <authorList>
            <person name="Ferrante I. M."/>
        </authorList>
    </citation>
    <scope>NUCLEOTIDE SEQUENCE [LARGE SCALE GENOMIC DNA]</scope>
    <source>
        <strain evidence="7 8">B856</strain>
    </source>
</reference>
<keyword evidence="2 6" id="KW-0812">Transmembrane</keyword>
<feature type="region of interest" description="Disordered" evidence="5">
    <location>
        <begin position="344"/>
        <end position="370"/>
    </location>
</feature>
<evidence type="ECO:0000256" key="6">
    <source>
        <dbReference type="SAM" id="Phobius"/>
    </source>
</evidence>
<feature type="compositionally biased region" description="Polar residues" evidence="5">
    <location>
        <begin position="431"/>
        <end position="442"/>
    </location>
</feature>
<dbReference type="SUPFAM" id="SSF81321">
    <property type="entry name" value="Family A G protein-coupled receptor-like"/>
    <property type="match status" value="1"/>
</dbReference>
<dbReference type="Proteomes" id="UP000291116">
    <property type="component" value="Unassembled WGS sequence"/>
</dbReference>
<feature type="compositionally biased region" description="Basic and acidic residues" evidence="5">
    <location>
        <begin position="164"/>
        <end position="178"/>
    </location>
</feature>
<dbReference type="OrthoDB" id="47362at2759"/>
<dbReference type="EMBL" id="CAACVS010000226">
    <property type="protein sequence ID" value="VEU39588.1"/>
    <property type="molecule type" value="Genomic_DNA"/>
</dbReference>
<feature type="compositionally biased region" description="Basic and acidic residues" evidence="5">
    <location>
        <begin position="384"/>
        <end position="401"/>
    </location>
</feature>
<dbReference type="Gene3D" id="1.20.1070.10">
    <property type="entry name" value="Rhodopsin 7-helix transmembrane proteins"/>
    <property type="match status" value="1"/>
</dbReference>
<organism evidence="7 8">
    <name type="scientific">Pseudo-nitzschia multistriata</name>
    <dbReference type="NCBI Taxonomy" id="183589"/>
    <lineage>
        <taxon>Eukaryota</taxon>
        <taxon>Sar</taxon>
        <taxon>Stramenopiles</taxon>
        <taxon>Ochrophyta</taxon>
        <taxon>Bacillariophyta</taxon>
        <taxon>Bacillariophyceae</taxon>
        <taxon>Bacillariophycidae</taxon>
        <taxon>Bacillariales</taxon>
        <taxon>Bacillariaceae</taxon>
        <taxon>Pseudo-nitzschia</taxon>
    </lineage>
</organism>
<feature type="transmembrane region" description="Helical" evidence="6">
    <location>
        <begin position="208"/>
        <end position="228"/>
    </location>
</feature>
<accession>A0A448ZC63</accession>
<evidence type="ECO:0000256" key="3">
    <source>
        <dbReference type="ARBA" id="ARBA00022989"/>
    </source>
</evidence>
<keyword evidence="4 6" id="KW-0472">Membrane</keyword>
<evidence type="ECO:0000256" key="1">
    <source>
        <dbReference type="ARBA" id="ARBA00004141"/>
    </source>
</evidence>
<evidence type="ECO:0000313" key="8">
    <source>
        <dbReference type="Proteomes" id="UP000291116"/>
    </source>
</evidence>
<feature type="transmembrane region" description="Helical" evidence="6">
    <location>
        <begin position="240"/>
        <end position="260"/>
    </location>
</feature>
<evidence type="ECO:0000313" key="7">
    <source>
        <dbReference type="EMBL" id="VEU39588.1"/>
    </source>
</evidence>
<dbReference type="AlphaFoldDB" id="A0A448ZC63"/>
<feature type="transmembrane region" description="Helical" evidence="6">
    <location>
        <begin position="12"/>
        <end position="30"/>
    </location>
</feature>
<dbReference type="GO" id="GO:0005886">
    <property type="term" value="C:plasma membrane"/>
    <property type="evidence" value="ECO:0007669"/>
    <property type="project" value="TreeGrafter"/>
</dbReference>
<keyword evidence="8" id="KW-1185">Reference proteome</keyword>
<feature type="region of interest" description="Disordered" evidence="5">
    <location>
        <begin position="148"/>
        <end position="200"/>
    </location>
</feature>
<proteinExistence type="predicted"/>
<gene>
    <name evidence="7" type="ORF">PSNMU_V1.4_AUG-EV-PASAV3_0063150</name>
</gene>
<feature type="transmembrane region" description="Helical" evidence="6">
    <location>
        <begin position="74"/>
        <end position="94"/>
    </location>
</feature>
<comment type="subcellular location">
    <subcellularLocation>
        <location evidence="1">Membrane</location>
        <topology evidence="1">Multi-pass membrane protein</topology>
    </subcellularLocation>
</comment>
<evidence type="ECO:0000256" key="5">
    <source>
        <dbReference type="SAM" id="MobiDB-lite"/>
    </source>
</evidence>
<evidence type="ECO:0000256" key="4">
    <source>
        <dbReference type="ARBA" id="ARBA00023136"/>
    </source>
</evidence>
<feature type="region of interest" description="Disordered" evidence="5">
    <location>
        <begin position="384"/>
        <end position="445"/>
    </location>
</feature>
<evidence type="ECO:0000256" key="2">
    <source>
        <dbReference type="ARBA" id="ARBA00022692"/>
    </source>
</evidence>
<protein>
    <submittedName>
        <fullName evidence="7">Uncharacterized protein</fullName>
    </submittedName>
</protein>
<dbReference type="PANTHER" id="PTHR23112">
    <property type="entry name" value="G PROTEIN-COUPLED RECEPTOR 157-RELATED"/>
    <property type="match status" value="1"/>
</dbReference>